<evidence type="ECO:0000313" key="2">
    <source>
        <dbReference type="EMBL" id="CAI8000993.1"/>
    </source>
</evidence>
<comment type="caution">
    <text evidence="2">The sequence shown here is derived from an EMBL/GenBank/DDBJ whole genome shotgun (WGS) entry which is preliminary data.</text>
</comment>
<dbReference type="AlphaFoldDB" id="A0AA35R3J4"/>
<evidence type="ECO:0000313" key="3">
    <source>
        <dbReference type="Proteomes" id="UP001174909"/>
    </source>
</evidence>
<dbReference type="EMBL" id="CASHTH010000421">
    <property type="protein sequence ID" value="CAI8000993.1"/>
    <property type="molecule type" value="Genomic_DNA"/>
</dbReference>
<accession>A0AA35R3J4</accession>
<keyword evidence="3" id="KW-1185">Reference proteome</keyword>
<evidence type="ECO:0000259" key="1">
    <source>
        <dbReference type="Pfam" id="PF02627"/>
    </source>
</evidence>
<dbReference type="Proteomes" id="UP001174909">
    <property type="component" value="Unassembled WGS sequence"/>
</dbReference>
<dbReference type="PANTHER" id="PTHR33570:SF2">
    <property type="entry name" value="CARBOXYMUCONOLACTONE DECARBOXYLASE-LIKE DOMAIN-CONTAINING PROTEIN"/>
    <property type="match status" value="1"/>
</dbReference>
<sequence>MSGGDNTHYALPGVDQLAPDLKRIIDEALFGMIWTRPGLELSYRCVATVAALMALGELNLLRRHVERSLNVGLTPHQVVEIFIQSTFYVGVPAVETALRLTKEIFEDRGIAYQPISEYDTNRHSDELHALGQEMHRRHMGDTPSSGYDDTSPEADLERIVDEYHWGAIHSRSTLDDKSRAIISLASLTIMGVYDAQMRRRIRGAVGIGLSPVEVMEVFIHLSMYGGYVNTRTAMRIARSVFIELGIS</sequence>
<gene>
    <name evidence="2" type="ORF">GBAR_LOCUS3090</name>
</gene>
<dbReference type="InterPro" id="IPR029032">
    <property type="entry name" value="AhpD-like"/>
</dbReference>
<organism evidence="2 3">
    <name type="scientific">Geodia barretti</name>
    <name type="common">Barrett's horny sponge</name>
    <dbReference type="NCBI Taxonomy" id="519541"/>
    <lineage>
        <taxon>Eukaryota</taxon>
        <taxon>Metazoa</taxon>
        <taxon>Porifera</taxon>
        <taxon>Demospongiae</taxon>
        <taxon>Heteroscleromorpha</taxon>
        <taxon>Tetractinellida</taxon>
        <taxon>Astrophorina</taxon>
        <taxon>Geodiidae</taxon>
        <taxon>Geodia</taxon>
    </lineage>
</organism>
<reference evidence="2" key="1">
    <citation type="submission" date="2023-03" db="EMBL/GenBank/DDBJ databases">
        <authorList>
            <person name="Steffen K."/>
            <person name="Cardenas P."/>
        </authorList>
    </citation>
    <scope>NUCLEOTIDE SEQUENCE</scope>
</reference>
<dbReference type="InterPro" id="IPR052512">
    <property type="entry name" value="4CMD/NDH-1_regulator"/>
</dbReference>
<dbReference type="InterPro" id="IPR003779">
    <property type="entry name" value="CMD-like"/>
</dbReference>
<dbReference type="GO" id="GO:0051920">
    <property type="term" value="F:peroxiredoxin activity"/>
    <property type="evidence" value="ECO:0007669"/>
    <property type="project" value="InterPro"/>
</dbReference>
<feature type="domain" description="Carboxymuconolactone decarboxylase-like" evidence="1">
    <location>
        <begin position="155"/>
        <end position="238"/>
    </location>
</feature>
<protein>
    <submittedName>
        <fullName evidence="2">4-carboxymuconolactone decarboxylase</fullName>
    </submittedName>
</protein>
<dbReference type="PANTHER" id="PTHR33570">
    <property type="entry name" value="4-CARBOXYMUCONOLACTONE DECARBOXYLASE FAMILY PROTEIN"/>
    <property type="match status" value="1"/>
</dbReference>
<dbReference type="Gene3D" id="1.20.1290.10">
    <property type="entry name" value="AhpD-like"/>
    <property type="match status" value="1"/>
</dbReference>
<proteinExistence type="predicted"/>
<dbReference type="SUPFAM" id="SSF69118">
    <property type="entry name" value="AhpD-like"/>
    <property type="match status" value="2"/>
</dbReference>
<dbReference type="Pfam" id="PF02627">
    <property type="entry name" value="CMD"/>
    <property type="match status" value="2"/>
</dbReference>
<feature type="domain" description="Carboxymuconolactone decarboxylase-like" evidence="1">
    <location>
        <begin position="19"/>
        <end position="103"/>
    </location>
</feature>
<name>A0AA35R3J4_GEOBA</name>